<feature type="compositionally biased region" description="Polar residues" evidence="1">
    <location>
        <begin position="42"/>
        <end position="53"/>
    </location>
</feature>
<feature type="region of interest" description="Disordered" evidence="1">
    <location>
        <begin position="17"/>
        <end position="65"/>
    </location>
</feature>
<evidence type="ECO:0000256" key="1">
    <source>
        <dbReference type="SAM" id="MobiDB-lite"/>
    </source>
</evidence>
<dbReference type="HOGENOM" id="CLU_2625167_0_0_1"/>
<dbReference type="Proteomes" id="UP000015104">
    <property type="component" value="Unassembled WGS sequence"/>
</dbReference>
<dbReference type="EnsemblMetazoa" id="tetur20g02470.1">
    <property type="protein sequence ID" value="tetur20g02470.1"/>
    <property type="gene ID" value="tetur20g02470"/>
</dbReference>
<reference evidence="3" key="1">
    <citation type="submission" date="2011-08" db="EMBL/GenBank/DDBJ databases">
        <authorList>
            <person name="Rombauts S."/>
        </authorList>
    </citation>
    <scope>NUCLEOTIDE SEQUENCE</scope>
    <source>
        <strain evidence="3">London</strain>
    </source>
</reference>
<protein>
    <submittedName>
        <fullName evidence="2">Uncharacterized protein</fullName>
    </submittedName>
</protein>
<sequence>MPRVFLIRRRLNLKESNPQSHWRPVNPPPSPEDDVKEDLRKSASSSKQPGNQATSSSKPFSTASSSTSLNIFMISINIQFEMKRFIVYRFVLIDFLSYLCI</sequence>
<feature type="compositionally biased region" description="Low complexity" evidence="1">
    <location>
        <begin position="54"/>
        <end position="65"/>
    </location>
</feature>
<evidence type="ECO:0000313" key="2">
    <source>
        <dbReference type="EnsemblMetazoa" id="tetur20g02470.1"/>
    </source>
</evidence>
<accession>T1KTA3</accession>
<dbReference type="AlphaFoldDB" id="T1KTA3"/>
<reference evidence="2" key="2">
    <citation type="submission" date="2015-06" db="UniProtKB">
        <authorList>
            <consortium name="EnsemblMetazoa"/>
        </authorList>
    </citation>
    <scope>IDENTIFICATION</scope>
</reference>
<organism evidence="2 3">
    <name type="scientific">Tetranychus urticae</name>
    <name type="common">Two-spotted spider mite</name>
    <dbReference type="NCBI Taxonomy" id="32264"/>
    <lineage>
        <taxon>Eukaryota</taxon>
        <taxon>Metazoa</taxon>
        <taxon>Ecdysozoa</taxon>
        <taxon>Arthropoda</taxon>
        <taxon>Chelicerata</taxon>
        <taxon>Arachnida</taxon>
        <taxon>Acari</taxon>
        <taxon>Acariformes</taxon>
        <taxon>Trombidiformes</taxon>
        <taxon>Prostigmata</taxon>
        <taxon>Eleutherengona</taxon>
        <taxon>Raphignathae</taxon>
        <taxon>Tetranychoidea</taxon>
        <taxon>Tetranychidae</taxon>
        <taxon>Tetranychus</taxon>
    </lineage>
</organism>
<name>T1KTA3_TETUR</name>
<keyword evidence="3" id="KW-1185">Reference proteome</keyword>
<dbReference type="EMBL" id="CAEY01000519">
    <property type="status" value="NOT_ANNOTATED_CDS"/>
    <property type="molecule type" value="Genomic_DNA"/>
</dbReference>
<evidence type="ECO:0000313" key="3">
    <source>
        <dbReference type="Proteomes" id="UP000015104"/>
    </source>
</evidence>
<proteinExistence type="predicted"/>